<evidence type="ECO:0000313" key="2">
    <source>
        <dbReference type="EMBL" id="KPL70991.1"/>
    </source>
</evidence>
<dbReference type="OrthoDB" id="164380at2"/>
<dbReference type="Proteomes" id="UP000050430">
    <property type="component" value="Unassembled WGS sequence"/>
</dbReference>
<dbReference type="Pfam" id="PF22746">
    <property type="entry name" value="SHOCT-like_DUF2089-C"/>
    <property type="match status" value="1"/>
</dbReference>
<dbReference type="AlphaFoldDB" id="A0A0P6X7B4"/>
<dbReference type="InterPro" id="IPR053959">
    <property type="entry name" value="YvlB/LiaX_N"/>
</dbReference>
<name>A0A0P6X7B4_9CHLR</name>
<feature type="domain" description="YvlB/LiaX N-terminal" evidence="1">
    <location>
        <begin position="4"/>
        <end position="34"/>
    </location>
</feature>
<proteinExistence type="predicted"/>
<dbReference type="STRING" id="229920.ADM99_11865"/>
<protein>
    <recommendedName>
        <fullName evidence="1">YvlB/LiaX N-terminal domain-containing protein</fullName>
    </recommendedName>
</protein>
<accession>A0A0P6X7B4</accession>
<dbReference type="RefSeq" id="WP_062422716.1">
    <property type="nucleotide sequence ID" value="NZ_BBYA01000011.1"/>
</dbReference>
<sequence>MSPEEKLHILKMIQDGKITPDQGIDLLNNLEKENGLPDQGRMQNLTRKPGKPRWLRVVVYDLIGQREKINIRLPIQVIESGLKLGARFSTISRGYSPDLIRQALKAGQIGRITDVSDNEIGERIVISLE</sequence>
<comment type="caution">
    <text evidence="2">The sequence shown here is derived from an EMBL/GenBank/DDBJ whole genome shotgun (WGS) entry which is preliminary data.</text>
</comment>
<evidence type="ECO:0000313" key="3">
    <source>
        <dbReference type="Proteomes" id="UP000050430"/>
    </source>
</evidence>
<evidence type="ECO:0000259" key="1">
    <source>
        <dbReference type="Pfam" id="PF22746"/>
    </source>
</evidence>
<organism evidence="2 3">
    <name type="scientific">Leptolinea tardivitalis</name>
    <dbReference type="NCBI Taxonomy" id="229920"/>
    <lineage>
        <taxon>Bacteria</taxon>
        <taxon>Bacillati</taxon>
        <taxon>Chloroflexota</taxon>
        <taxon>Anaerolineae</taxon>
        <taxon>Anaerolineales</taxon>
        <taxon>Anaerolineaceae</taxon>
        <taxon>Leptolinea</taxon>
    </lineage>
</organism>
<gene>
    <name evidence="2" type="ORF">ADM99_11865</name>
</gene>
<keyword evidence="3" id="KW-1185">Reference proteome</keyword>
<reference evidence="2 3" key="1">
    <citation type="submission" date="2015-07" db="EMBL/GenBank/DDBJ databases">
        <title>Genome sequence of Leptolinea tardivitalis DSM 16556.</title>
        <authorList>
            <person name="Hemp J."/>
            <person name="Ward L.M."/>
            <person name="Pace L.A."/>
            <person name="Fischer W.W."/>
        </authorList>
    </citation>
    <scope>NUCLEOTIDE SEQUENCE [LARGE SCALE GENOMIC DNA]</scope>
    <source>
        <strain evidence="2 3">YMTK-2</strain>
    </source>
</reference>
<dbReference type="EMBL" id="LGCK01000012">
    <property type="protein sequence ID" value="KPL70991.1"/>
    <property type="molecule type" value="Genomic_DNA"/>
</dbReference>